<feature type="chain" id="PRO_5032678279" description="Lipoprotein" evidence="1">
    <location>
        <begin position="30"/>
        <end position="188"/>
    </location>
</feature>
<evidence type="ECO:0008006" key="4">
    <source>
        <dbReference type="Google" id="ProtNLM"/>
    </source>
</evidence>
<evidence type="ECO:0000313" key="2">
    <source>
        <dbReference type="EMBL" id="MBB6069190.1"/>
    </source>
</evidence>
<gene>
    <name evidence="2" type="ORF">HNQ61_000805</name>
</gene>
<feature type="signal peptide" evidence="1">
    <location>
        <begin position="1"/>
        <end position="29"/>
    </location>
</feature>
<keyword evidence="1" id="KW-0732">Signal</keyword>
<evidence type="ECO:0000313" key="3">
    <source>
        <dbReference type="Proteomes" id="UP000582837"/>
    </source>
</evidence>
<organism evidence="2 3">
    <name type="scientific">Longimicrobium terrae</name>
    <dbReference type="NCBI Taxonomy" id="1639882"/>
    <lineage>
        <taxon>Bacteria</taxon>
        <taxon>Pseudomonadati</taxon>
        <taxon>Gemmatimonadota</taxon>
        <taxon>Longimicrobiia</taxon>
        <taxon>Longimicrobiales</taxon>
        <taxon>Longimicrobiaceae</taxon>
        <taxon>Longimicrobium</taxon>
    </lineage>
</organism>
<accession>A0A841GQ90</accession>
<comment type="caution">
    <text evidence="2">The sequence shown here is derived from an EMBL/GenBank/DDBJ whole genome shotgun (WGS) entry which is preliminary data.</text>
</comment>
<dbReference type="PROSITE" id="PS51257">
    <property type="entry name" value="PROKAR_LIPOPROTEIN"/>
    <property type="match status" value="1"/>
</dbReference>
<reference evidence="2 3" key="1">
    <citation type="submission" date="2020-08" db="EMBL/GenBank/DDBJ databases">
        <title>Genomic Encyclopedia of Type Strains, Phase IV (KMG-IV): sequencing the most valuable type-strain genomes for metagenomic binning, comparative biology and taxonomic classification.</title>
        <authorList>
            <person name="Goeker M."/>
        </authorList>
    </citation>
    <scope>NUCLEOTIDE SEQUENCE [LARGE SCALE GENOMIC DNA]</scope>
    <source>
        <strain evidence="2 3">DSM 29007</strain>
    </source>
</reference>
<keyword evidence="3" id="KW-1185">Reference proteome</keyword>
<evidence type="ECO:0000256" key="1">
    <source>
        <dbReference type="SAM" id="SignalP"/>
    </source>
</evidence>
<dbReference type="EMBL" id="JACHIA010000002">
    <property type="protein sequence ID" value="MBB6069190.1"/>
    <property type="molecule type" value="Genomic_DNA"/>
</dbReference>
<dbReference type="RefSeq" id="WP_170038093.1">
    <property type="nucleotide sequence ID" value="NZ_JABDTL010000002.1"/>
</dbReference>
<name>A0A841GQ90_9BACT</name>
<sequence length="188" mass="20717">MSRSSVYCRRFAQGIVLAATLAISSCRSAYVAADTAYQRAQDPVRLAAADSLRALVREYHQRSGGHLPFEERADSGPFMIVIGRSEAHEDEMARTPALRRGARWGNSGELEAELSRVLERSVSLPREPQRVATFAPNVYLYFIAGREYCVVVHLFEPSSLSVPYPFGDATFHSHAICEQAPEPGNSAS</sequence>
<dbReference type="AlphaFoldDB" id="A0A841GQ90"/>
<proteinExistence type="predicted"/>
<protein>
    <recommendedName>
        <fullName evidence="4">Lipoprotein</fullName>
    </recommendedName>
</protein>
<dbReference type="Proteomes" id="UP000582837">
    <property type="component" value="Unassembled WGS sequence"/>
</dbReference>